<proteinExistence type="predicted"/>
<sequence>MSATTKCLVPYITAREGEEADSFLSLRATFDAAGVARLGYWDETREDRDVRGVLWGRVSQSIGPDRLPTGEPKWRMVHPSRQRETMLKLKCQVCVQNARTPEGILFLEAKKDGVPMASTPVRSAQPPVCLRHARLAAKRCPYLAEHGHVALLAQSAPLYGVIGTPHAYTDNGLRVLSGDDVPVPYGDPALRWFLASQLVRTLRSFTVVDLDDLVPTDRNDQH</sequence>
<evidence type="ECO:0000313" key="2">
    <source>
        <dbReference type="Proteomes" id="UP000477722"/>
    </source>
</evidence>
<gene>
    <name evidence="1" type="ORF">G5C65_00325</name>
</gene>
<organism evidence="1 2">
    <name type="scientific">Streptomyces boncukensis</name>
    <dbReference type="NCBI Taxonomy" id="2711219"/>
    <lineage>
        <taxon>Bacteria</taxon>
        <taxon>Bacillati</taxon>
        <taxon>Actinomycetota</taxon>
        <taxon>Actinomycetes</taxon>
        <taxon>Kitasatosporales</taxon>
        <taxon>Streptomycetaceae</taxon>
        <taxon>Streptomyces</taxon>
    </lineage>
</organism>
<comment type="caution">
    <text evidence="1">The sequence shown here is derived from an EMBL/GenBank/DDBJ whole genome shotgun (WGS) entry which is preliminary data.</text>
</comment>
<dbReference type="AlphaFoldDB" id="A0A6G4WQQ8"/>
<evidence type="ECO:0000313" key="1">
    <source>
        <dbReference type="EMBL" id="NGO66831.1"/>
    </source>
</evidence>
<protein>
    <submittedName>
        <fullName evidence="1">Uncharacterized protein</fullName>
    </submittedName>
</protein>
<dbReference type="Proteomes" id="UP000477722">
    <property type="component" value="Unassembled WGS sequence"/>
</dbReference>
<accession>A0A6G4WQQ8</accession>
<reference evidence="1 2" key="1">
    <citation type="submission" date="2020-02" db="EMBL/GenBank/DDBJ databases">
        <title>Whole-genome analyses of novel actinobacteria.</title>
        <authorList>
            <person name="Sahin N."/>
            <person name="Tatar D."/>
        </authorList>
    </citation>
    <scope>NUCLEOTIDE SEQUENCE [LARGE SCALE GENOMIC DNA]</scope>
    <source>
        <strain evidence="1 2">SB3404</strain>
    </source>
</reference>
<dbReference type="RefSeq" id="WP_165296501.1">
    <property type="nucleotide sequence ID" value="NZ_JAAKZZ010000001.1"/>
</dbReference>
<name>A0A6G4WQQ8_9ACTN</name>
<keyword evidence="2" id="KW-1185">Reference proteome</keyword>
<dbReference type="EMBL" id="JAAKZZ010000001">
    <property type="protein sequence ID" value="NGO66831.1"/>
    <property type="molecule type" value="Genomic_DNA"/>
</dbReference>